<dbReference type="InterPro" id="IPR006426">
    <property type="entry name" value="Asn_synth_AEB"/>
</dbReference>
<comment type="catalytic activity">
    <reaction evidence="7">
        <text>L-aspartate + L-glutamine + ATP + H2O = L-asparagine + L-glutamate + AMP + diphosphate + H(+)</text>
        <dbReference type="Rhea" id="RHEA:12228"/>
        <dbReference type="ChEBI" id="CHEBI:15377"/>
        <dbReference type="ChEBI" id="CHEBI:15378"/>
        <dbReference type="ChEBI" id="CHEBI:29985"/>
        <dbReference type="ChEBI" id="CHEBI:29991"/>
        <dbReference type="ChEBI" id="CHEBI:30616"/>
        <dbReference type="ChEBI" id="CHEBI:33019"/>
        <dbReference type="ChEBI" id="CHEBI:58048"/>
        <dbReference type="ChEBI" id="CHEBI:58359"/>
        <dbReference type="ChEBI" id="CHEBI:456215"/>
        <dbReference type="EC" id="6.3.5.4"/>
    </reaction>
</comment>
<dbReference type="EMBL" id="MGDE01000230">
    <property type="protein sequence ID" value="OGL43438.1"/>
    <property type="molecule type" value="Genomic_DNA"/>
</dbReference>
<dbReference type="GO" id="GO:0004066">
    <property type="term" value="F:asparagine synthase (glutamine-hydrolyzing) activity"/>
    <property type="evidence" value="ECO:0007669"/>
    <property type="project" value="UniProtKB-EC"/>
</dbReference>
<dbReference type="InterPro" id="IPR001962">
    <property type="entry name" value="Asn_synthase"/>
</dbReference>
<keyword evidence="8" id="KW-0061">Asparagine biosynthesis</keyword>
<evidence type="ECO:0000256" key="8">
    <source>
        <dbReference type="PIRSR" id="PIRSR001589-1"/>
    </source>
</evidence>
<feature type="active site" description="For GATase activity" evidence="8">
    <location>
        <position position="2"/>
    </location>
</feature>
<dbReference type="InterPro" id="IPR014729">
    <property type="entry name" value="Rossmann-like_a/b/a_fold"/>
</dbReference>
<accession>A0A1F7RQM2</accession>
<evidence type="ECO:0000256" key="2">
    <source>
        <dbReference type="ARBA" id="ARBA00005752"/>
    </source>
</evidence>
<dbReference type="CDD" id="cd00712">
    <property type="entry name" value="AsnB"/>
    <property type="match status" value="1"/>
</dbReference>
<evidence type="ECO:0000256" key="10">
    <source>
        <dbReference type="PIRSR" id="PIRSR001589-3"/>
    </source>
</evidence>
<dbReference type="InterPro" id="IPR017932">
    <property type="entry name" value="GATase_2_dom"/>
</dbReference>
<feature type="binding site" evidence="9">
    <location>
        <position position="290"/>
    </location>
    <ligand>
        <name>ATP</name>
        <dbReference type="ChEBI" id="CHEBI:30616"/>
    </ligand>
</feature>
<evidence type="ECO:0000313" key="12">
    <source>
        <dbReference type="EMBL" id="OGL43438.1"/>
    </source>
</evidence>
<evidence type="ECO:0000259" key="11">
    <source>
        <dbReference type="PROSITE" id="PS51278"/>
    </source>
</evidence>
<keyword evidence="5 9" id="KW-0067">ATP-binding</keyword>
<dbReference type="Proteomes" id="UP000178797">
    <property type="component" value="Unassembled WGS sequence"/>
</dbReference>
<keyword evidence="6 8" id="KW-0315">Glutamine amidotransferase</keyword>
<dbReference type="PIRSF" id="PIRSF001589">
    <property type="entry name" value="Asn_synthetase_glu-h"/>
    <property type="match status" value="1"/>
</dbReference>
<dbReference type="EC" id="6.3.5.4" evidence="3"/>
<evidence type="ECO:0000256" key="3">
    <source>
        <dbReference type="ARBA" id="ARBA00012737"/>
    </source>
</evidence>
<protein>
    <recommendedName>
        <fullName evidence="3">asparagine synthase (glutamine-hydrolyzing)</fullName>
        <ecNumber evidence="3">6.3.5.4</ecNumber>
    </recommendedName>
</protein>
<dbReference type="PANTHER" id="PTHR43284">
    <property type="entry name" value="ASPARAGINE SYNTHETASE (GLUTAMINE-HYDROLYZING)"/>
    <property type="match status" value="1"/>
</dbReference>
<dbReference type="Pfam" id="PF13537">
    <property type="entry name" value="GATase_7"/>
    <property type="match status" value="1"/>
</dbReference>
<dbReference type="AlphaFoldDB" id="A0A1F7RQM2"/>
<keyword evidence="4 9" id="KW-0547">Nucleotide-binding</keyword>
<feature type="site" description="Important for beta-aspartyl-AMP intermediate formation" evidence="10">
    <location>
        <position position="366"/>
    </location>
</feature>
<comment type="caution">
    <text evidence="12">The sequence shown here is derived from an EMBL/GenBank/DDBJ whole genome shotgun (WGS) entry which is preliminary data.</text>
</comment>
<sequence length="641" mass="73521">MCGIAGILHLKYNEINEKSDALNRMLSAIKHRGPDGSGLYQKNQIGLGHQRLSIIDLSGGRQPMSNEDGSVWVTFNGEIFNYLELRQDLINRGHKFSTQSDTEVIIHLYEDYGADCLKYLNGQFAFAIWNDNTKELFLARDRMGIIPLFYAKTRTNFYFASEIKAILAAGEVNPEIDPVALDQIFTLWYTVPPQTAFKDVYELPPGHYMIIRNGNLQIEQYWDMVFSNDLTGASFEEAKEGLKELLIDATRLRLRADVPVGAYLSGGLDSSVTTALIRHFSNSSLHTFSVSFEDKDYDESRYQKELAMALGTEHHEVKCSYNDISSNFPKVIWHTEKPVLRTAPTPLFLLSRLVRENNIKVVLTGEGADEILGGYDIFKETKIREFCARFPQSKYRPLLLKRLYPYLPAFQSQSNVYREAFFNEGLSDTSDPLFSHRPRWMTASKNKLFFSKELRERINGQTPEESLTMSLPEEFSTWPVLVRAQYLESRNLLPGYLLSSQGDRVSMGNSIEGRYPFLDHRVVEFCAKLPGHFKIKVLNEKYILKECMKSYLPKEIVKRHKQPYLAPDSKSFFHNGKADDYVEELLSEESIGKYGYFNPKPVRLLINKCKRGGVIGFKDNMALVGILSTQLLHRQFIEERI</sequence>
<reference evidence="12 13" key="1">
    <citation type="journal article" date="2016" name="Nat. Commun.">
        <title>Thousands of microbial genomes shed light on interconnected biogeochemical processes in an aquifer system.</title>
        <authorList>
            <person name="Anantharaman K."/>
            <person name="Brown C.T."/>
            <person name="Hug L.A."/>
            <person name="Sharon I."/>
            <person name="Castelle C.J."/>
            <person name="Probst A.J."/>
            <person name="Thomas B.C."/>
            <person name="Singh A."/>
            <person name="Wilkins M.J."/>
            <person name="Karaoz U."/>
            <person name="Brodie E.L."/>
            <person name="Williams K.H."/>
            <person name="Hubbard S.S."/>
            <person name="Banfield J.F."/>
        </authorList>
    </citation>
    <scope>NUCLEOTIDE SEQUENCE [LARGE SCALE GENOMIC DNA]</scope>
</reference>
<feature type="domain" description="Glutamine amidotransferase type-2" evidence="11">
    <location>
        <begin position="2"/>
        <end position="214"/>
    </location>
</feature>
<organism evidence="12 13">
    <name type="scientific">Candidatus Schekmanbacteria bacterium RBG_16_38_10</name>
    <dbReference type="NCBI Taxonomy" id="1817879"/>
    <lineage>
        <taxon>Bacteria</taxon>
        <taxon>Candidatus Schekmaniibacteriota</taxon>
    </lineage>
</organism>
<comment type="pathway">
    <text evidence="1">Amino-acid biosynthesis; L-asparagine biosynthesis; L-asparagine from L-aspartate (L-Gln route): step 1/1.</text>
</comment>
<dbReference type="InterPro" id="IPR029055">
    <property type="entry name" value="Ntn_hydrolases_N"/>
</dbReference>
<dbReference type="InterPro" id="IPR033738">
    <property type="entry name" value="AsnB_N"/>
</dbReference>
<gene>
    <name evidence="12" type="ORF">A2W05_00400</name>
</gene>
<evidence type="ECO:0000256" key="5">
    <source>
        <dbReference type="ARBA" id="ARBA00022840"/>
    </source>
</evidence>
<comment type="similarity">
    <text evidence="2">Belongs to the asparagine synthetase family.</text>
</comment>
<keyword evidence="8" id="KW-0028">Amino-acid biosynthesis</keyword>
<feature type="binding site" evidence="9">
    <location>
        <position position="101"/>
    </location>
    <ligand>
        <name>L-glutamine</name>
        <dbReference type="ChEBI" id="CHEBI:58359"/>
    </ligand>
</feature>
<dbReference type="CDD" id="cd01991">
    <property type="entry name" value="Asn_synthase_B_C"/>
    <property type="match status" value="1"/>
</dbReference>
<dbReference type="Pfam" id="PF00733">
    <property type="entry name" value="Asn_synthase"/>
    <property type="match status" value="1"/>
</dbReference>
<evidence type="ECO:0000256" key="6">
    <source>
        <dbReference type="ARBA" id="ARBA00022962"/>
    </source>
</evidence>
<dbReference type="GO" id="GO:0006529">
    <property type="term" value="P:asparagine biosynthetic process"/>
    <property type="evidence" value="ECO:0007669"/>
    <property type="project" value="UniProtKB-KW"/>
</dbReference>
<dbReference type="GO" id="GO:0005524">
    <property type="term" value="F:ATP binding"/>
    <property type="evidence" value="ECO:0007669"/>
    <property type="project" value="UniProtKB-KW"/>
</dbReference>
<evidence type="ECO:0000256" key="9">
    <source>
        <dbReference type="PIRSR" id="PIRSR001589-2"/>
    </source>
</evidence>
<dbReference type="GO" id="GO:0005829">
    <property type="term" value="C:cytosol"/>
    <property type="evidence" value="ECO:0007669"/>
    <property type="project" value="TreeGrafter"/>
</dbReference>
<evidence type="ECO:0000256" key="1">
    <source>
        <dbReference type="ARBA" id="ARBA00005187"/>
    </source>
</evidence>
<evidence type="ECO:0000313" key="13">
    <source>
        <dbReference type="Proteomes" id="UP000178797"/>
    </source>
</evidence>
<dbReference type="SUPFAM" id="SSF52402">
    <property type="entry name" value="Adenine nucleotide alpha hydrolases-like"/>
    <property type="match status" value="1"/>
</dbReference>
<dbReference type="Gene3D" id="3.40.50.620">
    <property type="entry name" value="HUPs"/>
    <property type="match status" value="1"/>
</dbReference>
<evidence type="ECO:0000256" key="7">
    <source>
        <dbReference type="ARBA" id="ARBA00048741"/>
    </source>
</evidence>
<dbReference type="NCBIfam" id="TIGR01536">
    <property type="entry name" value="asn_synth_AEB"/>
    <property type="match status" value="1"/>
</dbReference>
<dbReference type="PROSITE" id="PS51278">
    <property type="entry name" value="GATASE_TYPE_2"/>
    <property type="match status" value="1"/>
</dbReference>
<name>A0A1F7RQM2_9BACT</name>
<dbReference type="SUPFAM" id="SSF56235">
    <property type="entry name" value="N-terminal nucleophile aminohydrolases (Ntn hydrolases)"/>
    <property type="match status" value="1"/>
</dbReference>
<dbReference type="Gene3D" id="3.60.20.10">
    <property type="entry name" value="Glutamine Phosphoribosylpyrophosphate, subunit 1, domain 1"/>
    <property type="match status" value="1"/>
</dbReference>
<dbReference type="InterPro" id="IPR051786">
    <property type="entry name" value="ASN_synthetase/amidase"/>
</dbReference>
<proteinExistence type="inferred from homology"/>
<evidence type="ECO:0000256" key="4">
    <source>
        <dbReference type="ARBA" id="ARBA00022741"/>
    </source>
</evidence>
<dbReference type="PANTHER" id="PTHR43284:SF1">
    <property type="entry name" value="ASPARAGINE SYNTHETASE"/>
    <property type="match status" value="1"/>
</dbReference>